<evidence type="ECO:0000313" key="2">
    <source>
        <dbReference type="EMBL" id="MBK9796352.1"/>
    </source>
</evidence>
<reference evidence="2" key="1">
    <citation type="submission" date="2020-10" db="EMBL/GenBank/DDBJ databases">
        <title>Connecting structure to function with the recovery of over 1000 high-quality activated sludge metagenome-assembled genomes encoding full-length rRNA genes using long-read sequencing.</title>
        <authorList>
            <person name="Singleton C.M."/>
            <person name="Petriglieri F."/>
            <person name="Kristensen J.M."/>
            <person name="Kirkegaard R.H."/>
            <person name="Michaelsen T.Y."/>
            <person name="Andersen M.H."/>
            <person name="Karst S.M."/>
            <person name="Dueholm M.S."/>
            <person name="Nielsen P.H."/>
            <person name="Albertsen M."/>
        </authorList>
    </citation>
    <scope>NUCLEOTIDE SEQUENCE</scope>
    <source>
        <strain evidence="2">Skiv_18-Q3-R9-52_MAXAC.067</strain>
    </source>
</reference>
<organism evidence="2 3">
    <name type="scientific">Candidatus Geothrix skivensis</name>
    <dbReference type="NCBI Taxonomy" id="2954439"/>
    <lineage>
        <taxon>Bacteria</taxon>
        <taxon>Pseudomonadati</taxon>
        <taxon>Acidobacteriota</taxon>
        <taxon>Holophagae</taxon>
        <taxon>Holophagales</taxon>
        <taxon>Holophagaceae</taxon>
        <taxon>Geothrix</taxon>
    </lineage>
</organism>
<dbReference type="AlphaFoldDB" id="A0A9D7XHQ5"/>
<comment type="caution">
    <text evidence="2">The sequence shown here is derived from an EMBL/GenBank/DDBJ whole genome shotgun (WGS) entry which is preliminary data.</text>
</comment>
<evidence type="ECO:0000256" key="1">
    <source>
        <dbReference type="SAM" id="SignalP"/>
    </source>
</evidence>
<proteinExistence type="predicted"/>
<protein>
    <recommendedName>
        <fullName evidence="4">SbsA Ig-like domain-containing protein</fullName>
    </recommendedName>
</protein>
<evidence type="ECO:0000313" key="3">
    <source>
        <dbReference type="Proteomes" id="UP000886657"/>
    </source>
</evidence>
<sequence length="403" mass="43534">MIMLDSTPVVFRSVLRGVALAACLALTNLACSHDSAAGAPAPPATPSYYGSALNADDLGNITLGYAYNDSCNRQYSIRMRANHTGVLRSIRPFFIWDYSRIGYHAGNGGTIQIQVLADDGSSSHFPSGNAIASLTVLHPVNDSIGFYPLLTFPAPPALVAGQIYHLVFTNVDADPASNWVSLDCAWMWYAATPLQPTLPDSDLAILERCPAGTWSLYKRGTSTATPCLQLEYADGAIQGQGYIEFYSQNPKPISGTKEVRERFTVSGPDRVVTSASVRVKYVSGPGPLTIRLEKADGSLVDQGMVATVPVTPGINGASWAKVSFASPQTLHAGQSYHLLLRAPADTLFQTQGLRKGADKGFKPPTYFADGIAQFNDGTAWTGWDSWGQYNRQDVDLQFYFETK</sequence>
<feature type="signal peptide" evidence="1">
    <location>
        <begin position="1"/>
        <end position="21"/>
    </location>
</feature>
<accession>A0A9D7XHQ5</accession>
<keyword evidence="1" id="KW-0732">Signal</keyword>
<evidence type="ECO:0008006" key="4">
    <source>
        <dbReference type="Google" id="ProtNLM"/>
    </source>
</evidence>
<gene>
    <name evidence="2" type="ORF">IPP58_07620</name>
</gene>
<dbReference type="EMBL" id="JADKIO010000006">
    <property type="protein sequence ID" value="MBK9796352.1"/>
    <property type="molecule type" value="Genomic_DNA"/>
</dbReference>
<name>A0A9D7XHQ5_9BACT</name>
<dbReference type="Proteomes" id="UP000886657">
    <property type="component" value="Unassembled WGS sequence"/>
</dbReference>
<feature type="chain" id="PRO_5039196041" description="SbsA Ig-like domain-containing protein" evidence="1">
    <location>
        <begin position="22"/>
        <end position="403"/>
    </location>
</feature>